<feature type="compositionally biased region" description="Basic and acidic residues" evidence="1">
    <location>
        <begin position="110"/>
        <end position="125"/>
    </location>
</feature>
<evidence type="ECO:0000313" key="3">
    <source>
        <dbReference type="Proteomes" id="UP001177670"/>
    </source>
</evidence>
<accession>A0AA40G883</accession>
<evidence type="ECO:0000256" key="1">
    <source>
        <dbReference type="SAM" id="MobiDB-lite"/>
    </source>
</evidence>
<keyword evidence="3" id="KW-1185">Reference proteome</keyword>
<feature type="region of interest" description="Disordered" evidence="1">
    <location>
        <begin position="54"/>
        <end position="85"/>
    </location>
</feature>
<dbReference type="Proteomes" id="UP001177670">
    <property type="component" value="Unassembled WGS sequence"/>
</dbReference>
<dbReference type="AlphaFoldDB" id="A0AA40G883"/>
<evidence type="ECO:0000313" key="2">
    <source>
        <dbReference type="EMBL" id="KAK1132909.1"/>
    </source>
</evidence>
<sequence>MSQLVGGSAQTSAIRSWAVRSPNLRTDTLRRRCPVRNRRFNASRLTRVGESERCKRGIEPGGSNLDSEHGRGSAIETGVRDPIPGDGTRRLSIQHAAPDAVPGRNNNFLKSDEIGPRGREWKRRGEGASHVTPFIGCLRAVSMRDTLSLNNAREQERHPSLSFLNVAIPRVPCCSK</sequence>
<dbReference type="EMBL" id="JAHYIQ010000004">
    <property type="protein sequence ID" value="KAK1132909.1"/>
    <property type="molecule type" value="Genomic_DNA"/>
</dbReference>
<feature type="region of interest" description="Disordered" evidence="1">
    <location>
        <begin position="98"/>
        <end position="125"/>
    </location>
</feature>
<reference evidence="2" key="1">
    <citation type="submission" date="2021-10" db="EMBL/GenBank/DDBJ databases">
        <title>Melipona bicolor Genome sequencing and assembly.</title>
        <authorList>
            <person name="Araujo N.S."/>
            <person name="Arias M.C."/>
        </authorList>
    </citation>
    <scope>NUCLEOTIDE SEQUENCE</scope>
    <source>
        <strain evidence="2">USP_2M_L1-L4_2017</strain>
        <tissue evidence="2">Whole body</tissue>
    </source>
</reference>
<gene>
    <name evidence="2" type="ORF">K0M31_014277</name>
</gene>
<name>A0AA40G883_9HYME</name>
<organism evidence="2 3">
    <name type="scientific">Melipona bicolor</name>
    <dbReference type="NCBI Taxonomy" id="60889"/>
    <lineage>
        <taxon>Eukaryota</taxon>
        <taxon>Metazoa</taxon>
        <taxon>Ecdysozoa</taxon>
        <taxon>Arthropoda</taxon>
        <taxon>Hexapoda</taxon>
        <taxon>Insecta</taxon>
        <taxon>Pterygota</taxon>
        <taxon>Neoptera</taxon>
        <taxon>Endopterygota</taxon>
        <taxon>Hymenoptera</taxon>
        <taxon>Apocrita</taxon>
        <taxon>Aculeata</taxon>
        <taxon>Apoidea</taxon>
        <taxon>Anthophila</taxon>
        <taxon>Apidae</taxon>
        <taxon>Melipona</taxon>
    </lineage>
</organism>
<comment type="caution">
    <text evidence="2">The sequence shown here is derived from an EMBL/GenBank/DDBJ whole genome shotgun (WGS) entry which is preliminary data.</text>
</comment>
<proteinExistence type="predicted"/>
<protein>
    <submittedName>
        <fullName evidence="2">Uncharacterized protein</fullName>
    </submittedName>
</protein>